<organism evidence="2 3">
    <name type="scientific">Eiseniibacteriota bacterium</name>
    <dbReference type="NCBI Taxonomy" id="2212470"/>
    <lineage>
        <taxon>Bacteria</taxon>
        <taxon>Candidatus Eiseniibacteriota</taxon>
    </lineage>
</organism>
<dbReference type="InterPro" id="IPR025965">
    <property type="entry name" value="FlgD/Vpr_Ig-like"/>
</dbReference>
<gene>
    <name evidence="2" type="ORF">KJ970_02560</name>
</gene>
<proteinExistence type="predicted"/>
<evidence type="ECO:0000313" key="2">
    <source>
        <dbReference type="EMBL" id="MBU2689781.1"/>
    </source>
</evidence>
<name>A0A948RSH3_UNCEI</name>
<protein>
    <submittedName>
        <fullName evidence="2">T9SS type A sorting domain-containing protein</fullName>
    </submittedName>
</protein>
<dbReference type="Proteomes" id="UP000777784">
    <property type="component" value="Unassembled WGS sequence"/>
</dbReference>
<dbReference type="InterPro" id="IPR026444">
    <property type="entry name" value="Secre_tail"/>
</dbReference>
<reference evidence="2" key="1">
    <citation type="submission" date="2021-05" db="EMBL/GenBank/DDBJ databases">
        <title>Energy efficiency and biological interactions define the core microbiome of deep oligotrophic groundwater.</title>
        <authorList>
            <person name="Mehrshad M."/>
            <person name="Lopez-Fernandez M."/>
            <person name="Bell E."/>
            <person name="Bernier-Latmani R."/>
            <person name="Bertilsson S."/>
            <person name="Dopson M."/>
        </authorList>
    </citation>
    <scope>NUCLEOTIDE SEQUENCE</scope>
    <source>
        <strain evidence="2">Modern_marine.mb.64</strain>
    </source>
</reference>
<dbReference type="Pfam" id="PF13860">
    <property type="entry name" value="FlgD_ig"/>
    <property type="match status" value="1"/>
</dbReference>
<comment type="caution">
    <text evidence="2">The sequence shown here is derived from an EMBL/GenBank/DDBJ whole genome shotgun (WGS) entry which is preliminary data.</text>
</comment>
<sequence>MKNRPTLYLLYSVIFAFFLAGSAVAEFVLLEDFQNLNLGPIDDQNGWYAASDSSAVAVDPLFEDNQVLSVITNSTHLHKDLLIQDGTVRMLFLRFRYASQLSCSFGSSFASYPTQFGDFSVELSLTSTTNELRINNDGQYDVLTILEPNIWYNCWLLIDNLDNTTQVWLHSRPGEDANSFDQLEVEGEFDFGFRNGTTIDLKTFFVKTGGGSGVAGPLYLDDIHLETTDALNLTNPSPATPAAVTTSTVPAVLHLAPCRPSPFNSGTKINFSLLKPAHTSIAIFDTRGRMVIELMSEDLNAGNYQRIWSGRDRGGRRVENGVYYIRMEAGSTITTERAIFLR</sequence>
<dbReference type="NCBIfam" id="TIGR04183">
    <property type="entry name" value="Por_Secre_tail"/>
    <property type="match status" value="1"/>
</dbReference>
<dbReference type="Gene3D" id="2.60.40.4070">
    <property type="match status" value="1"/>
</dbReference>
<evidence type="ECO:0000259" key="1">
    <source>
        <dbReference type="Pfam" id="PF13860"/>
    </source>
</evidence>
<feature type="domain" description="FlgD/Vpr Ig-like" evidence="1">
    <location>
        <begin position="264"/>
        <end position="330"/>
    </location>
</feature>
<dbReference type="AlphaFoldDB" id="A0A948RSH3"/>
<dbReference type="EMBL" id="JAHJDP010000018">
    <property type="protein sequence ID" value="MBU2689781.1"/>
    <property type="molecule type" value="Genomic_DNA"/>
</dbReference>
<evidence type="ECO:0000313" key="3">
    <source>
        <dbReference type="Proteomes" id="UP000777784"/>
    </source>
</evidence>
<accession>A0A948RSH3</accession>